<dbReference type="OrthoDB" id="9817043at2"/>
<dbReference type="EMBL" id="PGVG01000014">
    <property type="protein sequence ID" value="PJG53797.1"/>
    <property type="molecule type" value="Genomic_DNA"/>
</dbReference>
<protein>
    <recommendedName>
        <fullName evidence="3">CHAT domain-containing protein</fullName>
    </recommendedName>
</protein>
<proteinExistence type="predicted"/>
<comment type="caution">
    <text evidence="1">The sequence shown here is derived from an EMBL/GenBank/DDBJ whole genome shotgun (WGS) entry which is preliminary data.</text>
</comment>
<dbReference type="Proteomes" id="UP000231194">
    <property type="component" value="Unassembled WGS sequence"/>
</dbReference>
<reference evidence="1 2" key="1">
    <citation type="submission" date="2017-11" db="EMBL/GenBank/DDBJ databases">
        <title>Bradyrhizobium forestalis sp. nov., an efficient nitrogen-fixing bacterium isolated from nodules of forest legume species in the Amazon.</title>
        <authorList>
            <person name="Costa E.M."/>
            <person name="Guimaraes A."/>
            <person name="Carvalho T.S."/>
            <person name="Rodrigues T.L."/>
            <person name="Ribeiro P.R.A."/>
            <person name="Lebbe L."/>
            <person name="Willems A."/>
            <person name="Moreira F.M.S."/>
        </authorList>
    </citation>
    <scope>NUCLEOTIDE SEQUENCE [LARGE SCALE GENOMIC DNA]</scope>
    <source>
        <strain evidence="1 2">INPA54B</strain>
    </source>
</reference>
<evidence type="ECO:0000313" key="2">
    <source>
        <dbReference type="Proteomes" id="UP000231194"/>
    </source>
</evidence>
<name>A0A2M8R7J8_9BRAD</name>
<organism evidence="1 2">
    <name type="scientific">Bradyrhizobium forestalis</name>
    <dbReference type="NCBI Taxonomy" id="1419263"/>
    <lineage>
        <taxon>Bacteria</taxon>
        <taxon>Pseudomonadati</taxon>
        <taxon>Pseudomonadota</taxon>
        <taxon>Alphaproteobacteria</taxon>
        <taxon>Hyphomicrobiales</taxon>
        <taxon>Nitrobacteraceae</taxon>
        <taxon>Bradyrhizobium</taxon>
    </lineage>
</organism>
<evidence type="ECO:0008006" key="3">
    <source>
        <dbReference type="Google" id="ProtNLM"/>
    </source>
</evidence>
<dbReference type="RefSeq" id="WP_100233413.1">
    <property type="nucleotide sequence ID" value="NZ_PGVG01000014.1"/>
</dbReference>
<evidence type="ECO:0000313" key="1">
    <source>
        <dbReference type="EMBL" id="PJG53797.1"/>
    </source>
</evidence>
<accession>A0A2M8R7J8</accession>
<keyword evidence="2" id="KW-1185">Reference proteome</keyword>
<gene>
    <name evidence="1" type="ORF">CVM73_18990</name>
</gene>
<sequence>MNGLGSTPTEEVQITNAQFLNTCKFVLSIARHASVPFTSDSSPKTLERIAGKVRQLPKQCRRSSVEYSSESLANRDKYMAQVLKNGAALFDQVITDAGDRKEFVRMLSAHVGATIRVSGEGACIPWEALCLSGDPDNATYEDFLGWNHVILREVPRKYRPFKLDAEVRRAGFVEDDGLASVHRRDTQLAIDGLGDSITKIPLDPLKKPTDKRLFHGFFYDKEAPKELVQFDCHIEGGDEVHTSHMRVTEKFQLPFPAFHEAVLMSEPVVLLNACGAGTTNWASTDGYAAKLWANGAALVIAAEAALGDGFMTDFAHLFYLMASDGAYAAEALLKARRITLAEHRNPSALFYGLYGEAQFQLRAPPLSATKRAELDLKKRVLGGIWPPKPKQVLDEERVT</sequence>
<dbReference type="AlphaFoldDB" id="A0A2M8R7J8"/>